<dbReference type="GO" id="GO:0043022">
    <property type="term" value="F:ribosome binding"/>
    <property type="evidence" value="ECO:0007669"/>
    <property type="project" value="TreeGrafter"/>
</dbReference>
<comment type="similarity">
    <text evidence="1">Belongs to the prokaryotic/mitochondrial release factor family.</text>
</comment>
<dbReference type="EC" id="3.1.1.29" evidence="4"/>
<dbReference type="Gene3D" id="3.30.160.20">
    <property type="match status" value="1"/>
</dbReference>
<dbReference type="EMBL" id="SWMU01000001">
    <property type="protein sequence ID" value="TKS57680.1"/>
    <property type="molecule type" value="Genomic_DNA"/>
</dbReference>
<dbReference type="InterPro" id="IPR045853">
    <property type="entry name" value="Pep_chain_release_fac_I_sf"/>
</dbReference>
<organism evidence="4 5">
    <name type="scientific">Mesohalobacter halotolerans</name>
    <dbReference type="NCBI Taxonomy" id="1883405"/>
    <lineage>
        <taxon>Bacteria</taxon>
        <taxon>Pseudomonadati</taxon>
        <taxon>Bacteroidota</taxon>
        <taxon>Flavobacteriia</taxon>
        <taxon>Flavobacteriales</taxon>
        <taxon>Flavobacteriaceae</taxon>
        <taxon>Mesohalobacter</taxon>
    </lineage>
</organism>
<evidence type="ECO:0000256" key="1">
    <source>
        <dbReference type="ARBA" id="ARBA00010835"/>
    </source>
</evidence>
<evidence type="ECO:0000313" key="4">
    <source>
        <dbReference type="EMBL" id="TKS57680.1"/>
    </source>
</evidence>
<keyword evidence="4" id="KW-0378">Hydrolase</keyword>
<evidence type="ECO:0000256" key="2">
    <source>
        <dbReference type="SAM" id="MobiDB-lite"/>
    </source>
</evidence>
<evidence type="ECO:0000313" key="5">
    <source>
        <dbReference type="Proteomes" id="UP000306552"/>
    </source>
</evidence>
<feature type="region of interest" description="Disordered" evidence="2">
    <location>
        <begin position="95"/>
        <end position="134"/>
    </location>
</feature>
<name>A0A4U5TTH8_9FLAO</name>
<feature type="domain" description="Prokaryotic-type class I peptide chain release factors" evidence="3">
    <location>
        <begin position="9"/>
        <end position="129"/>
    </location>
</feature>
<dbReference type="GO" id="GO:0072344">
    <property type="term" value="P:rescue of stalled ribosome"/>
    <property type="evidence" value="ECO:0007669"/>
    <property type="project" value="TreeGrafter"/>
</dbReference>
<dbReference type="SUPFAM" id="SSF75620">
    <property type="entry name" value="Release factor"/>
    <property type="match status" value="1"/>
</dbReference>
<reference evidence="4 5" key="1">
    <citation type="submission" date="2019-04" db="EMBL/GenBank/DDBJ databases">
        <title>Psychroflexus halotolerans sp. nov., isolated from a marine solar saltern.</title>
        <authorList>
            <person name="Feng X."/>
        </authorList>
    </citation>
    <scope>NUCLEOTIDE SEQUENCE [LARGE SCALE GENOMIC DNA]</scope>
    <source>
        <strain evidence="4 5">WDS2C27</strain>
    </source>
</reference>
<accession>A0A4U5TTH8</accession>
<dbReference type="GO" id="GO:0004045">
    <property type="term" value="F:peptidyl-tRNA hydrolase activity"/>
    <property type="evidence" value="ECO:0007669"/>
    <property type="project" value="UniProtKB-EC"/>
</dbReference>
<dbReference type="OrthoDB" id="9815709at2"/>
<dbReference type="GO" id="GO:0003747">
    <property type="term" value="F:translation release factor activity"/>
    <property type="evidence" value="ECO:0007669"/>
    <property type="project" value="InterPro"/>
</dbReference>
<dbReference type="PANTHER" id="PTHR47814:SF1">
    <property type="entry name" value="PEPTIDYL-TRNA HYDROLASE ARFB"/>
    <property type="match status" value="1"/>
</dbReference>
<feature type="compositionally biased region" description="Basic residues" evidence="2">
    <location>
        <begin position="98"/>
        <end position="134"/>
    </location>
</feature>
<dbReference type="AlphaFoldDB" id="A0A4U5TTH8"/>
<proteinExistence type="inferred from homology"/>
<comment type="caution">
    <text evidence="4">The sequence shown here is derived from an EMBL/GenBank/DDBJ whole genome shotgun (WGS) entry which is preliminary data.</text>
</comment>
<dbReference type="PANTHER" id="PTHR47814">
    <property type="entry name" value="PEPTIDYL-TRNA HYDROLASE ARFB"/>
    <property type="match status" value="1"/>
</dbReference>
<dbReference type="Proteomes" id="UP000306552">
    <property type="component" value="Unassembled WGS sequence"/>
</dbReference>
<gene>
    <name evidence="4" type="ORF">FCN74_00125</name>
</gene>
<sequence length="134" mass="15631">MMDFEQILNEVEFSTALSSGAGGQHVNKTETKVNLSWSVDESDGLLKEEKYRILRRLKHKINKKGYLQLSCSDTRSQHQNKKILINRFKEILNTAIQKPKKRKATKPTKSSIHRRLKNKSHQAQKKSLRQKPDY</sequence>
<dbReference type="Pfam" id="PF00472">
    <property type="entry name" value="RF-1"/>
    <property type="match status" value="1"/>
</dbReference>
<protein>
    <submittedName>
        <fullName evidence="4">Aminoacyl-tRNA hydrolase</fullName>
        <ecNumber evidence="4">3.1.1.29</ecNumber>
    </submittedName>
</protein>
<dbReference type="NCBIfam" id="NF006718">
    <property type="entry name" value="PRK09256.1"/>
    <property type="match status" value="1"/>
</dbReference>
<dbReference type="InterPro" id="IPR000352">
    <property type="entry name" value="Pep_chain_release_fac_I"/>
</dbReference>
<keyword evidence="5" id="KW-1185">Reference proteome</keyword>
<evidence type="ECO:0000259" key="3">
    <source>
        <dbReference type="Pfam" id="PF00472"/>
    </source>
</evidence>